<protein>
    <recommendedName>
        <fullName evidence="3">G domain-containing protein</fullName>
    </recommendedName>
</protein>
<organism evidence="1 2">
    <name type="scientific">Pisolithus tinctorius Marx 270</name>
    <dbReference type="NCBI Taxonomy" id="870435"/>
    <lineage>
        <taxon>Eukaryota</taxon>
        <taxon>Fungi</taxon>
        <taxon>Dikarya</taxon>
        <taxon>Basidiomycota</taxon>
        <taxon>Agaricomycotina</taxon>
        <taxon>Agaricomycetes</taxon>
        <taxon>Agaricomycetidae</taxon>
        <taxon>Boletales</taxon>
        <taxon>Sclerodermatineae</taxon>
        <taxon>Pisolithaceae</taxon>
        <taxon>Pisolithus</taxon>
    </lineage>
</organism>
<evidence type="ECO:0000313" key="1">
    <source>
        <dbReference type="EMBL" id="KIO04996.1"/>
    </source>
</evidence>
<name>A0A0C3PAP8_PISTI</name>
<evidence type="ECO:0000313" key="2">
    <source>
        <dbReference type="Proteomes" id="UP000054217"/>
    </source>
</evidence>
<dbReference type="Proteomes" id="UP000054217">
    <property type="component" value="Unassembled WGS sequence"/>
</dbReference>
<dbReference type="STRING" id="870435.A0A0C3PAP8"/>
<keyword evidence="2" id="KW-1185">Reference proteome</keyword>
<dbReference type="OrthoDB" id="8954335at2759"/>
<dbReference type="Gene3D" id="3.40.50.300">
    <property type="entry name" value="P-loop containing nucleotide triphosphate hydrolases"/>
    <property type="match status" value="1"/>
</dbReference>
<dbReference type="SUPFAM" id="SSF52540">
    <property type="entry name" value="P-loop containing nucleoside triphosphate hydrolases"/>
    <property type="match status" value="1"/>
</dbReference>
<dbReference type="InParanoid" id="A0A0C3PAP8"/>
<dbReference type="AlphaFoldDB" id="A0A0C3PAP8"/>
<accession>A0A0C3PAP8</accession>
<dbReference type="InterPro" id="IPR027417">
    <property type="entry name" value="P-loop_NTPase"/>
</dbReference>
<dbReference type="HOGENOM" id="CLU_018003_0_1_1"/>
<reference evidence="1 2" key="1">
    <citation type="submission" date="2014-04" db="EMBL/GenBank/DDBJ databases">
        <authorList>
            <consortium name="DOE Joint Genome Institute"/>
            <person name="Kuo A."/>
            <person name="Kohler A."/>
            <person name="Costa M.D."/>
            <person name="Nagy L.G."/>
            <person name="Floudas D."/>
            <person name="Copeland A."/>
            <person name="Barry K.W."/>
            <person name="Cichocki N."/>
            <person name="Veneault-Fourrey C."/>
            <person name="LaButti K."/>
            <person name="Lindquist E.A."/>
            <person name="Lipzen A."/>
            <person name="Lundell T."/>
            <person name="Morin E."/>
            <person name="Murat C."/>
            <person name="Sun H."/>
            <person name="Tunlid A."/>
            <person name="Henrissat B."/>
            <person name="Grigoriev I.V."/>
            <person name="Hibbett D.S."/>
            <person name="Martin F."/>
            <person name="Nordberg H.P."/>
            <person name="Cantor M.N."/>
            <person name="Hua S.X."/>
        </authorList>
    </citation>
    <scope>NUCLEOTIDE SEQUENCE [LARGE SCALE GENOMIC DNA]</scope>
    <source>
        <strain evidence="1 2">Marx 270</strain>
    </source>
</reference>
<proteinExistence type="predicted"/>
<sequence>MGPRRSGISNFINKLANCEEGREADKLIPRMHGIRELTLDLPCGRRYVLVDTPGFDDTSWRTQYILRELANWLHDKYFEDVKITGVIYTHRVTDDHISRTVRENLDQFRRLCGDKAAQHVQLVTTWWDEQEDKEATPNWVPQLGDCLPIAANVHHERFRFFNTQGSALDIVNRLVGEDAVLTEEKLVEAERHLHDTNVARPPYSRFSWLWQQIKEFLKTLRSSLGDALTWLVPGSLKRVQGH</sequence>
<dbReference type="EMBL" id="KN831968">
    <property type="protein sequence ID" value="KIO04996.1"/>
    <property type="molecule type" value="Genomic_DNA"/>
</dbReference>
<reference evidence="2" key="2">
    <citation type="submission" date="2015-01" db="EMBL/GenBank/DDBJ databases">
        <title>Evolutionary Origins and Diversification of the Mycorrhizal Mutualists.</title>
        <authorList>
            <consortium name="DOE Joint Genome Institute"/>
            <consortium name="Mycorrhizal Genomics Consortium"/>
            <person name="Kohler A."/>
            <person name="Kuo A."/>
            <person name="Nagy L.G."/>
            <person name="Floudas D."/>
            <person name="Copeland A."/>
            <person name="Barry K.W."/>
            <person name="Cichocki N."/>
            <person name="Veneault-Fourrey C."/>
            <person name="LaButti K."/>
            <person name="Lindquist E.A."/>
            <person name="Lipzen A."/>
            <person name="Lundell T."/>
            <person name="Morin E."/>
            <person name="Murat C."/>
            <person name="Riley R."/>
            <person name="Ohm R."/>
            <person name="Sun H."/>
            <person name="Tunlid A."/>
            <person name="Henrissat B."/>
            <person name="Grigoriev I.V."/>
            <person name="Hibbett D.S."/>
            <person name="Martin F."/>
        </authorList>
    </citation>
    <scope>NUCLEOTIDE SEQUENCE [LARGE SCALE GENOMIC DNA]</scope>
    <source>
        <strain evidence="2">Marx 270</strain>
    </source>
</reference>
<gene>
    <name evidence="1" type="ORF">M404DRAFT_531263</name>
</gene>
<evidence type="ECO:0008006" key="3">
    <source>
        <dbReference type="Google" id="ProtNLM"/>
    </source>
</evidence>